<reference evidence="1" key="1">
    <citation type="submission" date="2018-06" db="EMBL/GenBank/DDBJ databases">
        <authorList>
            <person name="Zhirakovskaya E."/>
        </authorList>
    </citation>
    <scope>NUCLEOTIDE SEQUENCE</scope>
</reference>
<sequence length="51" mass="5491">MWNNQRGSTTVEWLGLATIAVLVIALLLPQVRGTAGDIWSNVAGQFNGFFG</sequence>
<proteinExistence type="predicted"/>
<accession>A0A3B0TCH0</accession>
<evidence type="ECO:0000313" key="1">
    <source>
        <dbReference type="EMBL" id="VAW06534.1"/>
    </source>
</evidence>
<dbReference type="EMBL" id="UOEI01000476">
    <property type="protein sequence ID" value="VAW06534.1"/>
    <property type="molecule type" value="Genomic_DNA"/>
</dbReference>
<organism evidence="1">
    <name type="scientific">hydrothermal vent metagenome</name>
    <dbReference type="NCBI Taxonomy" id="652676"/>
    <lineage>
        <taxon>unclassified sequences</taxon>
        <taxon>metagenomes</taxon>
        <taxon>ecological metagenomes</taxon>
    </lineage>
</organism>
<name>A0A3B0TCH0_9ZZZZ</name>
<protein>
    <submittedName>
        <fullName evidence="1">Uncharacterized protein</fullName>
    </submittedName>
</protein>
<gene>
    <name evidence="1" type="ORF">MNBD_ACTINO01-833</name>
</gene>
<dbReference type="AlphaFoldDB" id="A0A3B0TCH0"/>